<dbReference type="Pfam" id="PF06772">
    <property type="entry name" value="LtrA"/>
    <property type="match status" value="1"/>
</dbReference>
<evidence type="ECO:0000313" key="2">
    <source>
        <dbReference type="EMBL" id="MBD2531889.1"/>
    </source>
</evidence>
<name>A0ABR8DRR0_9NOSO</name>
<feature type="transmembrane region" description="Helical" evidence="1">
    <location>
        <begin position="309"/>
        <end position="331"/>
    </location>
</feature>
<feature type="transmembrane region" description="Helical" evidence="1">
    <location>
        <begin position="21"/>
        <end position="41"/>
    </location>
</feature>
<feature type="transmembrane region" description="Helical" evidence="1">
    <location>
        <begin position="141"/>
        <end position="162"/>
    </location>
</feature>
<feature type="transmembrane region" description="Helical" evidence="1">
    <location>
        <begin position="271"/>
        <end position="289"/>
    </location>
</feature>
<proteinExistence type="predicted"/>
<evidence type="ECO:0000256" key="1">
    <source>
        <dbReference type="SAM" id="Phobius"/>
    </source>
</evidence>
<feature type="transmembrane region" description="Helical" evidence="1">
    <location>
        <begin position="168"/>
        <end position="186"/>
    </location>
</feature>
<feature type="transmembrane region" description="Helical" evidence="1">
    <location>
        <begin position="86"/>
        <end position="103"/>
    </location>
</feature>
<reference evidence="2 3" key="1">
    <citation type="journal article" date="2020" name="ISME J.">
        <title>Comparative genomics reveals insights into cyanobacterial evolution and habitat adaptation.</title>
        <authorList>
            <person name="Chen M.Y."/>
            <person name="Teng W.K."/>
            <person name="Zhao L."/>
            <person name="Hu C.X."/>
            <person name="Zhou Y.K."/>
            <person name="Han B.P."/>
            <person name="Song L.R."/>
            <person name="Shu W.S."/>
        </authorList>
    </citation>
    <scope>NUCLEOTIDE SEQUENCE [LARGE SCALE GENOMIC DNA]</scope>
    <source>
        <strain evidence="2 3">FACHB-838</strain>
    </source>
</reference>
<sequence length="392" mass="42942">MNKWLKSPELRISEGKEEERHATWLELFFDLFFVVVISELAHNLNRDVSLSGFLGFLLLFVPIWWSWIGATFYANLFDTDDLGHRLLTALQMLAVAALAVNVHDGLGKSSVGFALSYAVVRVLLVLEFLRAGKHIVTARPLTTRIASGSGLGALVWLASAFVPMPLRFGFWILALTVEFGIVLTAGKSVHMELAPHASHLPERFGLFTLIVLGETVLAVVNGVAQQQWNFSLAYTAVFGLSIAFSLWWLYFDNLGGSAIQAARACRHIRAYQTWVYMHLPLVIGIAATGVGVEHALTSDTDMVLPSAERWLICASLGLCFFTLGIIYLTGVSTDTRLRCKVRAGYRFVAAAVILILAVAGAGLSAMELIGLIAVVGAVQIILELRQVTSFYK</sequence>
<gene>
    <name evidence="2" type="ORF">H6G97_20795</name>
</gene>
<feature type="transmembrane region" description="Helical" evidence="1">
    <location>
        <begin position="53"/>
        <end position="74"/>
    </location>
</feature>
<dbReference type="PANTHER" id="PTHR36840:SF1">
    <property type="entry name" value="BLL5714 PROTEIN"/>
    <property type="match status" value="1"/>
</dbReference>
<accession>A0ABR8DRR0</accession>
<dbReference type="Proteomes" id="UP000623440">
    <property type="component" value="Unassembled WGS sequence"/>
</dbReference>
<feature type="transmembrane region" description="Helical" evidence="1">
    <location>
        <begin position="206"/>
        <end position="224"/>
    </location>
</feature>
<keyword evidence="1" id="KW-1133">Transmembrane helix</keyword>
<keyword evidence="1" id="KW-0472">Membrane</keyword>
<organism evidence="2 3">
    <name type="scientific">Nostoc flagelliforme FACHB-838</name>
    <dbReference type="NCBI Taxonomy" id="2692904"/>
    <lineage>
        <taxon>Bacteria</taxon>
        <taxon>Bacillati</taxon>
        <taxon>Cyanobacteriota</taxon>
        <taxon>Cyanophyceae</taxon>
        <taxon>Nostocales</taxon>
        <taxon>Nostocaceae</taxon>
        <taxon>Nostoc</taxon>
    </lineage>
</organism>
<protein>
    <submittedName>
        <fullName evidence="2">Low temperature requirement protein A</fullName>
    </submittedName>
</protein>
<feature type="transmembrane region" description="Helical" evidence="1">
    <location>
        <begin position="109"/>
        <end position="129"/>
    </location>
</feature>
<feature type="transmembrane region" description="Helical" evidence="1">
    <location>
        <begin position="230"/>
        <end position="250"/>
    </location>
</feature>
<dbReference type="PANTHER" id="PTHR36840">
    <property type="entry name" value="BLL5714 PROTEIN"/>
    <property type="match status" value="1"/>
</dbReference>
<evidence type="ECO:0000313" key="3">
    <source>
        <dbReference type="Proteomes" id="UP000623440"/>
    </source>
</evidence>
<keyword evidence="3" id="KW-1185">Reference proteome</keyword>
<dbReference type="InterPro" id="IPR010640">
    <property type="entry name" value="Low_temperature_requirement_A"/>
</dbReference>
<keyword evidence="1" id="KW-0812">Transmembrane</keyword>
<comment type="caution">
    <text evidence="2">The sequence shown here is derived from an EMBL/GenBank/DDBJ whole genome shotgun (WGS) entry which is preliminary data.</text>
</comment>
<dbReference type="EMBL" id="JACJSI010000044">
    <property type="protein sequence ID" value="MBD2531889.1"/>
    <property type="molecule type" value="Genomic_DNA"/>
</dbReference>
<feature type="transmembrane region" description="Helical" evidence="1">
    <location>
        <begin position="343"/>
        <end position="362"/>
    </location>
</feature>